<dbReference type="GeneID" id="58922423"/>
<dbReference type="Proteomes" id="UP000179934">
    <property type="component" value="Unassembled WGS sequence"/>
</dbReference>
<proteinExistence type="predicted"/>
<dbReference type="PROSITE" id="PS51257">
    <property type="entry name" value="PROKAR_LIPOPROTEIN"/>
    <property type="match status" value="1"/>
</dbReference>
<dbReference type="OrthoDB" id="5587815at2"/>
<comment type="caution">
    <text evidence="1">The sequence shown here is derived from an EMBL/GenBank/DDBJ whole genome shotgun (WGS) entry which is preliminary data.</text>
</comment>
<sequence>MANQTPRSTAKGSALPRLLPLLLPLLILSGCARQEPVNETLPILNQLREQQLTEQPQLQLQYQQAETQLAADQEQLLHQFLGRKDPARIALVSGPGLQTDMLESARMASVRLTALTRLLGSRAIELEPRYDPMLAPNTLLIRILPNGEPGSVTPAAAQ</sequence>
<reference evidence="1 2" key="1">
    <citation type="submission" date="2016-09" db="EMBL/GenBank/DDBJ databases">
        <title>Draft Genome Sequence of Aeromonas sobria Strain 08005, Isolated from Sick Rana catesbeiana.</title>
        <authorList>
            <person name="Yang Q."/>
        </authorList>
    </citation>
    <scope>NUCLEOTIDE SEQUENCE [LARGE SCALE GENOMIC DNA]</scope>
    <source>
        <strain evidence="1 2">08005</strain>
    </source>
</reference>
<evidence type="ECO:0000313" key="2">
    <source>
        <dbReference type="Proteomes" id="UP000179934"/>
    </source>
</evidence>
<name>A0A1S2CS01_AERSO</name>
<dbReference type="RefSeq" id="WP_042020812.1">
    <property type="nucleotide sequence ID" value="NZ_CDBW01000018.1"/>
</dbReference>
<organism evidence="1 2">
    <name type="scientific">Aeromonas sobria</name>
    <dbReference type="NCBI Taxonomy" id="646"/>
    <lineage>
        <taxon>Bacteria</taxon>
        <taxon>Pseudomonadati</taxon>
        <taxon>Pseudomonadota</taxon>
        <taxon>Gammaproteobacteria</taxon>
        <taxon>Aeromonadales</taxon>
        <taxon>Aeromonadaceae</taxon>
        <taxon>Aeromonas</taxon>
    </lineage>
</organism>
<protein>
    <submittedName>
        <fullName evidence="1">Uncharacterized protein</fullName>
    </submittedName>
</protein>
<evidence type="ECO:0000313" key="1">
    <source>
        <dbReference type="EMBL" id="OHY91415.1"/>
    </source>
</evidence>
<dbReference type="EMBL" id="MKFU01000022">
    <property type="protein sequence ID" value="OHY91415.1"/>
    <property type="molecule type" value="Genomic_DNA"/>
</dbReference>
<dbReference type="STRING" id="646.BJD16_16780"/>
<gene>
    <name evidence="1" type="ORF">BJD16_16780</name>
</gene>
<dbReference type="AlphaFoldDB" id="A0A1S2CS01"/>
<accession>A0A1S2CS01</accession>